<reference evidence="5" key="1">
    <citation type="submission" date="2020-11" db="EMBL/GenBank/DDBJ databases">
        <title>Novosphingobium aureum sp. nov., a marine bacterium isolated from sediment of a salt flat.</title>
        <authorList>
            <person name="Yoo Y."/>
            <person name="Kim J.-J."/>
        </authorList>
    </citation>
    <scope>NUCLEOTIDE SEQUENCE</scope>
    <source>
        <strain evidence="5">YJ-S2-02</strain>
    </source>
</reference>
<evidence type="ECO:0000256" key="2">
    <source>
        <dbReference type="ARBA" id="ARBA00023169"/>
    </source>
</evidence>
<proteinExistence type="inferred from homology"/>
<keyword evidence="5" id="KW-0808">Transferase</keyword>
<keyword evidence="2" id="KW-0270">Exopolysaccharide synthesis</keyword>
<sequence length="216" mass="23608">MNRIGPGSIAAQREASIVETRRRANRLIPRLAATALLVPVAPVIGLLALGVVVTMGRPIWFRQRRAGLGGTTFTLLKLRSMREATDRFGAPLPDEERVTAFGRFLRRSRLDELPGLISVVRGHMAFVGPRPLLPGTIVELGARGVARGTVLPGLTGWAQVNGNTLLSLDEKIALDLWYAQHRSWRLDLRILARTALVMLGGERRSQPAVPPSPVTH</sequence>
<feature type="transmembrane region" description="Helical" evidence="3">
    <location>
        <begin position="31"/>
        <end position="55"/>
    </location>
</feature>
<evidence type="ECO:0000259" key="4">
    <source>
        <dbReference type="Pfam" id="PF02397"/>
    </source>
</evidence>
<evidence type="ECO:0000256" key="1">
    <source>
        <dbReference type="ARBA" id="ARBA00006464"/>
    </source>
</evidence>
<name>A0A931MLT3_9SPHN</name>
<evidence type="ECO:0000256" key="3">
    <source>
        <dbReference type="SAM" id="Phobius"/>
    </source>
</evidence>
<dbReference type="GO" id="GO:0000271">
    <property type="term" value="P:polysaccharide biosynthetic process"/>
    <property type="evidence" value="ECO:0007669"/>
    <property type="project" value="UniProtKB-KW"/>
</dbReference>
<feature type="domain" description="Bacterial sugar transferase" evidence="4">
    <location>
        <begin position="26"/>
        <end position="199"/>
    </location>
</feature>
<dbReference type="Pfam" id="PF02397">
    <property type="entry name" value="Bac_transf"/>
    <property type="match status" value="1"/>
</dbReference>
<evidence type="ECO:0000313" key="5">
    <source>
        <dbReference type="EMBL" id="MBH0113710.1"/>
    </source>
</evidence>
<evidence type="ECO:0000313" key="6">
    <source>
        <dbReference type="Proteomes" id="UP000617634"/>
    </source>
</evidence>
<dbReference type="PANTHER" id="PTHR30576">
    <property type="entry name" value="COLANIC BIOSYNTHESIS UDP-GLUCOSE LIPID CARRIER TRANSFERASE"/>
    <property type="match status" value="1"/>
</dbReference>
<keyword evidence="3" id="KW-1133">Transmembrane helix</keyword>
<gene>
    <name evidence="5" type="ORF">I5E68_12205</name>
</gene>
<protein>
    <submittedName>
        <fullName evidence="5">Sugar transferase</fullName>
    </submittedName>
</protein>
<dbReference type="Proteomes" id="UP000617634">
    <property type="component" value="Unassembled WGS sequence"/>
</dbReference>
<keyword evidence="6" id="KW-1185">Reference proteome</keyword>
<dbReference type="AlphaFoldDB" id="A0A931MLT3"/>
<comment type="caution">
    <text evidence="5">The sequence shown here is derived from an EMBL/GenBank/DDBJ whole genome shotgun (WGS) entry which is preliminary data.</text>
</comment>
<dbReference type="RefSeq" id="WP_197164069.1">
    <property type="nucleotide sequence ID" value="NZ_JADZGI010000001.1"/>
</dbReference>
<organism evidence="5 6">
    <name type="scientific">Novosphingobium aureum</name>
    <dbReference type="NCBI Taxonomy" id="2792964"/>
    <lineage>
        <taxon>Bacteria</taxon>
        <taxon>Pseudomonadati</taxon>
        <taxon>Pseudomonadota</taxon>
        <taxon>Alphaproteobacteria</taxon>
        <taxon>Sphingomonadales</taxon>
        <taxon>Sphingomonadaceae</taxon>
        <taxon>Novosphingobium</taxon>
    </lineage>
</organism>
<dbReference type="EMBL" id="JADZGI010000001">
    <property type="protein sequence ID" value="MBH0113710.1"/>
    <property type="molecule type" value="Genomic_DNA"/>
</dbReference>
<dbReference type="GO" id="GO:0016780">
    <property type="term" value="F:phosphotransferase activity, for other substituted phosphate groups"/>
    <property type="evidence" value="ECO:0007669"/>
    <property type="project" value="TreeGrafter"/>
</dbReference>
<dbReference type="PANTHER" id="PTHR30576:SF8">
    <property type="entry name" value="UNDECAPRENYL-PHOSPHATE GALACTOSE PHOSPHOTRANSFERASE"/>
    <property type="match status" value="1"/>
</dbReference>
<accession>A0A931MLT3</accession>
<keyword evidence="3" id="KW-0812">Transmembrane</keyword>
<comment type="similarity">
    <text evidence="1">Belongs to the bacterial sugar transferase family.</text>
</comment>
<keyword evidence="3" id="KW-0472">Membrane</keyword>
<dbReference type="InterPro" id="IPR003362">
    <property type="entry name" value="Bact_transf"/>
</dbReference>